<dbReference type="PATRIC" id="fig|411473.3.peg.2375"/>
<dbReference type="Gene3D" id="3.40.50.1390">
    <property type="entry name" value="Resolvase, N-terminal catalytic domain"/>
    <property type="match status" value="1"/>
</dbReference>
<dbReference type="Proteomes" id="UP000016662">
    <property type="component" value="Unassembled WGS sequence"/>
</dbReference>
<dbReference type="Gene3D" id="3.90.1750.20">
    <property type="entry name" value="Putative Large Serine Recombinase, Chain B, Domain 2"/>
    <property type="match status" value="1"/>
</dbReference>
<evidence type="ECO:0000259" key="1">
    <source>
        <dbReference type="PROSITE" id="PS51736"/>
    </source>
</evidence>
<dbReference type="InterPro" id="IPR011109">
    <property type="entry name" value="DNA_bind_recombinase_dom"/>
</dbReference>
<dbReference type="SUPFAM" id="SSF53041">
    <property type="entry name" value="Resolvase-like"/>
    <property type="match status" value="1"/>
</dbReference>
<feature type="domain" description="Resolvase/invertase-type recombinase catalytic" evidence="1">
    <location>
        <begin position="18"/>
        <end position="166"/>
    </location>
</feature>
<dbReference type="InterPro" id="IPR036162">
    <property type="entry name" value="Resolvase-like_N_sf"/>
</dbReference>
<dbReference type="InterPro" id="IPR006119">
    <property type="entry name" value="Resolv_N"/>
</dbReference>
<dbReference type="InterPro" id="IPR038109">
    <property type="entry name" value="DNA_bind_recomb_sf"/>
</dbReference>
<dbReference type="eggNOG" id="COG1961">
    <property type="taxonomic scope" value="Bacteria"/>
</dbReference>
<organism evidence="3 4">
    <name type="scientific">Ruminococcus callidus ATCC 27760</name>
    <dbReference type="NCBI Taxonomy" id="411473"/>
    <lineage>
        <taxon>Bacteria</taxon>
        <taxon>Bacillati</taxon>
        <taxon>Bacillota</taxon>
        <taxon>Clostridia</taxon>
        <taxon>Eubacteriales</taxon>
        <taxon>Oscillospiraceae</taxon>
        <taxon>Ruminococcus</taxon>
    </lineage>
</organism>
<dbReference type="OrthoDB" id="1839742at2"/>
<dbReference type="PANTHER" id="PTHR30461">
    <property type="entry name" value="DNA-INVERTASE FROM LAMBDOID PROPHAGE"/>
    <property type="match status" value="1"/>
</dbReference>
<dbReference type="PROSITE" id="PS51737">
    <property type="entry name" value="RECOMBINASE_DNA_BIND"/>
    <property type="match status" value="1"/>
</dbReference>
<evidence type="ECO:0000313" key="3">
    <source>
        <dbReference type="EMBL" id="ERJ90337.1"/>
    </source>
</evidence>
<dbReference type="AlphaFoldDB" id="U2KDJ3"/>
<gene>
    <name evidence="3" type="ORF">RUMCAL_02832</name>
</gene>
<dbReference type="SMART" id="SM00857">
    <property type="entry name" value="Resolvase"/>
    <property type="match status" value="1"/>
</dbReference>
<dbReference type="Pfam" id="PF13408">
    <property type="entry name" value="Zn_ribbon_recom"/>
    <property type="match status" value="1"/>
</dbReference>
<keyword evidence="4" id="KW-1185">Reference proteome</keyword>
<protein>
    <submittedName>
        <fullName evidence="3">Resolvase protein</fullName>
    </submittedName>
</protein>
<dbReference type="Pfam" id="PF00239">
    <property type="entry name" value="Resolvase"/>
    <property type="match status" value="1"/>
</dbReference>
<dbReference type="InterPro" id="IPR050639">
    <property type="entry name" value="SSR_resolvase"/>
</dbReference>
<evidence type="ECO:0000313" key="4">
    <source>
        <dbReference type="Proteomes" id="UP000016662"/>
    </source>
</evidence>
<dbReference type="STRING" id="411473.RUMCAL_02832"/>
<dbReference type="PANTHER" id="PTHR30461:SF23">
    <property type="entry name" value="DNA RECOMBINASE-RELATED"/>
    <property type="match status" value="1"/>
</dbReference>
<dbReference type="GO" id="GO:0003677">
    <property type="term" value="F:DNA binding"/>
    <property type="evidence" value="ECO:0007669"/>
    <property type="project" value="InterPro"/>
</dbReference>
<proteinExistence type="predicted"/>
<accession>U2KDJ3</accession>
<dbReference type="Pfam" id="PF07508">
    <property type="entry name" value="Recombinase"/>
    <property type="match status" value="1"/>
</dbReference>
<evidence type="ECO:0000259" key="2">
    <source>
        <dbReference type="PROSITE" id="PS51737"/>
    </source>
</evidence>
<dbReference type="RefSeq" id="WP_021681018.1">
    <property type="nucleotide sequence ID" value="NZ_KI260325.1"/>
</dbReference>
<comment type="caution">
    <text evidence="3">The sequence shown here is derived from an EMBL/GenBank/DDBJ whole genome shotgun (WGS) entry which is preliminary data.</text>
</comment>
<sequence length="514" mass="58919">MAVTKIDARPQPKTPKKKVAAYARVSTDNLDQKESLDAQKKHYEMYIKAHSTWEFAGLYFDEGVSGTKSETRNGLQNMLRDCNAGKINYILTKSVSRFARNTVDCLQIARNLKDKGIFIYFEKEHIDTGNMDSELMLSIFSSFAAEESISISENEKWAIRKRFQDGTYKQSYLPYGYVKNENGEMIPDKQEAEIVRWIFNLAINGHSTHSICKLLRERNVPTRKGGKWSSSTVRDMLKNEKYTGDALFQKTYTDGSFCRHETKNSSKQIFIENHHEAIISREIFETANRLLEQRAAEKGIIKGQGKYQARYAFSGIITCGECGGTFKRRIHDHGSEIAWACTTHIDDIQKCSMKYVRDDALKATITTMMNKLIFGRKIILFPYLAELKRCNANSEEIKLLKAELIKEAEKIDVLRHLLADKIIKPAIFIQDQNASNKRSEELRIQIAQLSQLDTGNSEMVAETEKLLHFLDSAEMQTEFKDFFATDFIEKIIVYDRHSIGIQLKCGLTLKEALL</sequence>
<dbReference type="HOGENOM" id="CLU_010686_0_5_9"/>
<dbReference type="InterPro" id="IPR025827">
    <property type="entry name" value="Zn_ribbon_recom_dom"/>
</dbReference>
<feature type="domain" description="Recombinase" evidence="2">
    <location>
        <begin position="174"/>
        <end position="297"/>
    </location>
</feature>
<reference evidence="3 4" key="1">
    <citation type="submission" date="2013-07" db="EMBL/GenBank/DDBJ databases">
        <authorList>
            <person name="Weinstock G."/>
            <person name="Sodergren E."/>
            <person name="Wylie T."/>
            <person name="Fulton L."/>
            <person name="Fulton R."/>
            <person name="Fronick C."/>
            <person name="O'Laughlin M."/>
            <person name="Godfrey J."/>
            <person name="Miner T."/>
            <person name="Herter B."/>
            <person name="Appelbaum E."/>
            <person name="Cordes M."/>
            <person name="Lek S."/>
            <person name="Wollam A."/>
            <person name="Pepin K.H."/>
            <person name="Palsikar V.B."/>
            <person name="Mitreva M."/>
            <person name="Wilson R.K."/>
        </authorList>
    </citation>
    <scope>NUCLEOTIDE SEQUENCE [LARGE SCALE GENOMIC DNA]</scope>
    <source>
        <strain evidence="3 4">ATCC 27760</strain>
    </source>
</reference>
<dbReference type="CDD" id="cd00338">
    <property type="entry name" value="Ser_Recombinase"/>
    <property type="match status" value="1"/>
</dbReference>
<dbReference type="EMBL" id="AWVF01000359">
    <property type="protein sequence ID" value="ERJ90337.1"/>
    <property type="molecule type" value="Genomic_DNA"/>
</dbReference>
<dbReference type="GO" id="GO:0000150">
    <property type="term" value="F:DNA strand exchange activity"/>
    <property type="evidence" value="ECO:0007669"/>
    <property type="project" value="InterPro"/>
</dbReference>
<name>U2KDJ3_9FIRM</name>
<dbReference type="PROSITE" id="PS51736">
    <property type="entry name" value="RECOMBINASES_3"/>
    <property type="match status" value="1"/>
</dbReference>